<dbReference type="KEGG" id="spai:FPZ24_02915"/>
<dbReference type="EMBL" id="CP042306">
    <property type="protein sequence ID" value="QDZ06551.1"/>
    <property type="molecule type" value="Genomic_DNA"/>
</dbReference>
<dbReference type="AlphaFoldDB" id="A0A5B8LER2"/>
<sequence length="210" mass="24250">MDRRKGRLRIQIGQRHVVRRPIFRDRRVEICRHVARGDDFGFDRRFHDRVGLYVEERRAEVAVGEDRAARRGVGMGIGTAQHGDAVLGTATANQHRARADHQEHAEPRHATGGECREERDGQPGREAQRRRGGSQNRRDAAIDRHVLDHRDRHDEESDRDERGDREARDRRDRQRDPRAIVEEGAEGIHTLATDCGKHFWSDSRAATSLW</sequence>
<evidence type="ECO:0000313" key="3">
    <source>
        <dbReference type="Proteomes" id="UP000315673"/>
    </source>
</evidence>
<organism evidence="2 3">
    <name type="scientific">Sphingomonas panacisoli</name>
    <dbReference type="NCBI Taxonomy" id="1813879"/>
    <lineage>
        <taxon>Bacteria</taxon>
        <taxon>Pseudomonadati</taxon>
        <taxon>Pseudomonadota</taxon>
        <taxon>Alphaproteobacteria</taxon>
        <taxon>Sphingomonadales</taxon>
        <taxon>Sphingomonadaceae</taxon>
        <taxon>Sphingomonas</taxon>
    </lineage>
</organism>
<feature type="compositionally biased region" description="Basic and acidic residues" evidence="1">
    <location>
        <begin position="97"/>
        <end position="129"/>
    </location>
</feature>
<feature type="compositionally biased region" description="Basic and acidic residues" evidence="1">
    <location>
        <begin position="136"/>
        <end position="181"/>
    </location>
</feature>
<dbReference type="RefSeq" id="WP_146569635.1">
    <property type="nucleotide sequence ID" value="NZ_CP042306.1"/>
</dbReference>
<evidence type="ECO:0000256" key="1">
    <source>
        <dbReference type="SAM" id="MobiDB-lite"/>
    </source>
</evidence>
<proteinExistence type="predicted"/>
<dbReference type="Proteomes" id="UP000315673">
    <property type="component" value="Chromosome"/>
</dbReference>
<accession>A0A5B8LER2</accession>
<reference evidence="2 3" key="1">
    <citation type="submission" date="2019-07" db="EMBL/GenBank/DDBJ databases">
        <title>Full genome sequence of Sphingomonas sp. 4R-6-7(HKS19).</title>
        <authorList>
            <person name="Im W.-T."/>
        </authorList>
    </citation>
    <scope>NUCLEOTIDE SEQUENCE [LARGE SCALE GENOMIC DNA]</scope>
    <source>
        <strain evidence="2 3">HKS19</strain>
    </source>
</reference>
<gene>
    <name evidence="2" type="ORF">FPZ24_02915</name>
</gene>
<keyword evidence="3" id="KW-1185">Reference proteome</keyword>
<name>A0A5B8LER2_9SPHN</name>
<evidence type="ECO:0000313" key="2">
    <source>
        <dbReference type="EMBL" id="QDZ06551.1"/>
    </source>
</evidence>
<protein>
    <submittedName>
        <fullName evidence="2">Uncharacterized protein</fullName>
    </submittedName>
</protein>
<feature type="region of interest" description="Disordered" evidence="1">
    <location>
        <begin position="93"/>
        <end position="187"/>
    </location>
</feature>